<dbReference type="Proteomes" id="UP000533724">
    <property type="component" value="Unassembled WGS sequence"/>
</dbReference>
<feature type="compositionally biased region" description="Polar residues" evidence="1">
    <location>
        <begin position="186"/>
        <end position="196"/>
    </location>
</feature>
<evidence type="ECO:0000313" key="3">
    <source>
        <dbReference type="Proteomes" id="UP000533724"/>
    </source>
</evidence>
<evidence type="ECO:0000256" key="1">
    <source>
        <dbReference type="SAM" id="MobiDB-lite"/>
    </source>
</evidence>
<feature type="compositionally biased region" description="Polar residues" evidence="1">
    <location>
        <begin position="19"/>
        <end position="32"/>
    </location>
</feature>
<feature type="region of interest" description="Disordered" evidence="1">
    <location>
        <begin position="186"/>
        <end position="275"/>
    </location>
</feature>
<gene>
    <name evidence="2" type="ORF">GGE15_000232</name>
</gene>
<dbReference type="AlphaFoldDB" id="A0A7W6XT44"/>
<comment type="caution">
    <text evidence="2">The sequence shown here is derived from an EMBL/GenBank/DDBJ whole genome shotgun (WGS) entry which is preliminary data.</text>
</comment>
<dbReference type="EMBL" id="JACIHI010000001">
    <property type="protein sequence ID" value="MBB4437001.1"/>
    <property type="molecule type" value="Genomic_DNA"/>
</dbReference>
<feature type="compositionally biased region" description="Low complexity" evidence="1">
    <location>
        <begin position="252"/>
        <end position="275"/>
    </location>
</feature>
<organism evidence="2 3">
    <name type="scientific">Rhizobium esperanzae</name>
    <dbReference type="NCBI Taxonomy" id="1967781"/>
    <lineage>
        <taxon>Bacteria</taxon>
        <taxon>Pseudomonadati</taxon>
        <taxon>Pseudomonadota</taxon>
        <taxon>Alphaproteobacteria</taxon>
        <taxon>Hyphomicrobiales</taxon>
        <taxon>Rhizobiaceae</taxon>
        <taxon>Rhizobium/Agrobacterium group</taxon>
        <taxon>Rhizobium</taxon>
    </lineage>
</organism>
<sequence>MAGDNETAGDTAKHRHSLGTFNSAAGSSSQETRLLPNFGLADGSRHREESPMGSIYNDTNPTFSGPTGGSSLAAFFDSRSDAESAVSRLEDAGVPVARIRLMPGYEADAKNAGAMSEDRSGFFDALADFFFPDEDRAVYAEGLRRGGFLVQVNDIDDALYETVHDILDDEGSIDMDERADLWSLENRQQGASNTGFAGQPSGGKSSEDLALSESAFDDARPVAMRDTAHGSAKVRAYTFPEPGTSSDETNRQSQGQSQTQSQGGSHQSQGFRRDH</sequence>
<reference evidence="2 3" key="1">
    <citation type="submission" date="2020-08" db="EMBL/GenBank/DDBJ databases">
        <title>Genomic Encyclopedia of Type Strains, Phase IV (KMG-V): Genome sequencing to study the core and pangenomes of soil and plant-associated prokaryotes.</title>
        <authorList>
            <person name="Whitman W."/>
        </authorList>
    </citation>
    <scope>NUCLEOTIDE SEQUENCE [LARGE SCALE GENOMIC DNA]</scope>
    <source>
        <strain evidence="2 3">SEMIA 414</strain>
    </source>
</reference>
<feature type="region of interest" description="Disordered" evidence="1">
    <location>
        <begin position="1"/>
        <end position="50"/>
    </location>
</feature>
<protein>
    <submittedName>
        <fullName evidence="2">Uncharacterized protein</fullName>
    </submittedName>
</protein>
<accession>A0A7W6XT44</accession>
<name>A0A7W6XT44_9HYPH</name>
<proteinExistence type="predicted"/>
<evidence type="ECO:0000313" key="2">
    <source>
        <dbReference type="EMBL" id="MBB4437001.1"/>
    </source>
</evidence>